<comment type="caution">
    <text evidence="1">The sequence shown here is derived from an EMBL/GenBank/DDBJ whole genome shotgun (WGS) entry which is preliminary data.</text>
</comment>
<dbReference type="Proteomes" id="UP001418222">
    <property type="component" value="Unassembled WGS sequence"/>
</dbReference>
<dbReference type="AlphaFoldDB" id="A0AAP0FUF3"/>
<proteinExistence type="predicted"/>
<protein>
    <submittedName>
        <fullName evidence="1">Uncharacterized protein</fullName>
    </submittedName>
</protein>
<accession>A0AAP0FUF3</accession>
<reference evidence="1 2" key="1">
    <citation type="journal article" date="2022" name="Nat. Plants">
        <title>Genomes of leafy and leafless Platanthera orchids illuminate the evolution of mycoheterotrophy.</title>
        <authorList>
            <person name="Li M.H."/>
            <person name="Liu K.W."/>
            <person name="Li Z."/>
            <person name="Lu H.C."/>
            <person name="Ye Q.L."/>
            <person name="Zhang D."/>
            <person name="Wang J.Y."/>
            <person name="Li Y.F."/>
            <person name="Zhong Z.M."/>
            <person name="Liu X."/>
            <person name="Yu X."/>
            <person name="Liu D.K."/>
            <person name="Tu X.D."/>
            <person name="Liu B."/>
            <person name="Hao Y."/>
            <person name="Liao X.Y."/>
            <person name="Jiang Y.T."/>
            <person name="Sun W.H."/>
            <person name="Chen J."/>
            <person name="Chen Y.Q."/>
            <person name="Ai Y."/>
            <person name="Zhai J.W."/>
            <person name="Wu S.S."/>
            <person name="Zhou Z."/>
            <person name="Hsiao Y.Y."/>
            <person name="Wu W.L."/>
            <person name="Chen Y.Y."/>
            <person name="Lin Y.F."/>
            <person name="Hsu J.L."/>
            <person name="Li C.Y."/>
            <person name="Wang Z.W."/>
            <person name="Zhao X."/>
            <person name="Zhong W.Y."/>
            <person name="Ma X.K."/>
            <person name="Ma L."/>
            <person name="Huang J."/>
            <person name="Chen G.Z."/>
            <person name="Huang M.Z."/>
            <person name="Huang L."/>
            <person name="Peng D.H."/>
            <person name="Luo Y.B."/>
            <person name="Zou S.Q."/>
            <person name="Chen S.P."/>
            <person name="Lan S."/>
            <person name="Tsai W.C."/>
            <person name="Van de Peer Y."/>
            <person name="Liu Z.J."/>
        </authorList>
    </citation>
    <scope>NUCLEOTIDE SEQUENCE [LARGE SCALE GENOMIC DNA]</scope>
    <source>
        <strain evidence="1">Lor287</strain>
    </source>
</reference>
<name>A0AAP0FUF3_9ASPA</name>
<sequence>MDTDQIMEDIEYVKAYQRCQHLYFESRLKQIHEDQVQIMHANKMPVNKAQLYKMQTYFNEDEYLLNSDRSRVDPVQVIVAAKTEEEEDDSDEE</sequence>
<organism evidence="1 2">
    <name type="scientific">Platanthera zijinensis</name>
    <dbReference type="NCBI Taxonomy" id="2320716"/>
    <lineage>
        <taxon>Eukaryota</taxon>
        <taxon>Viridiplantae</taxon>
        <taxon>Streptophyta</taxon>
        <taxon>Embryophyta</taxon>
        <taxon>Tracheophyta</taxon>
        <taxon>Spermatophyta</taxon>
        <taxon>Magnoliopsida</taxon>
        <taxon>Liliopsida</taxon>
        <taxon>Asparagales</taxon>
        <taxon>Orchidaceae</taxon>
        <taxon>Orchidoideae</taxon>
        <taxon>Orchideae</taxon>
        <taxon>Orchidinae</taxon>
        <taxon>Platanthera</taxon>
    </lineage>
</organism>
<gene>
    <name evidence="1" type="ORF">KSP39_PZI022268</name>
</gene>
<dbReference type="EMBL" id="JBBWWQ010000020">
    <property type="protein sequence ID" value="KAK8916274.1"/>
    <property type="molecule type" value="Genomic_DNA"/>
</dbReference>
<keyword evidence="2" id="KW-1185">Reference proteome</keyword>
<evidence type="ECO:0000313" key="1">
    <source>
        <dbReference type="EMBL" id="KAK8916274.1"/>
    </source>
</evidence>
<evidence type="ECO:0000313" key="2">
    <source>
        <dbReference type="Proteomes" id="UP001418222"/>
    </source>
</evidence>